<accession>A0AAU9J015</accession>
<dbReference type="Proteomes" id="UP001162131">
    <property type="component" value="Unassembled WGS sequence"/>
</dbReference>
<gene>
    <name evidence="2" type="ORF">BSTOLATCC_MIC23412</name>
</gene>
<evidence type="ECO:0008006" key="4">
    <source>
        <dbReference type="Google" id="ProtNLM"/>
    </source>
</evidence>
<evidence type="ECO:0000313" key="2">
    <source>
        <dbReference type="EMBL" id="CAG9319203.1"/>
    </source>
</evidence>
<comment type="caution">
    <text evidence="2">The sequence shown here is derived from an EMBL/GenBank/DDBJ whole genome shotgun (WGS) entry which is preliminary data.</text>
</comment>
<evidence type="ECO:0000313" key="3">
    <source>
        <dbReference type="Proteomes" id="UP001162131"/>
    </source>
</evidence>
<reference evidence="2" key="1">
    <citation type="submission" date="2021-09" db="EMBL/GenBank/DDBJ databases">
        <authorList>
            <consortium name="AG Swart"/>
            <person name="Singh M."/>
            <person name="Singh A."/>
            <person name="Seah K."/>
            <person name="Emmerich C."/>
        </authorList>
    </citation>
    <scope>NUCLEOTIDE SEQUENCE</scope>
    <source>
        <strain evidence="2">ATCC30299</strain>
    </source>
</reference>
<proteinExistence type="predicted"/>
<dbReference type="EMBL" id="CAJZBQ010000022">
    <property type="protein sequence ID" value="CAG9319203.1"/>
    <property type="molecule type" value="Genomic_DNA"/>
</dbReference>
<name>A0AAU9J015_9CILI</name>
<dbReference type="AlphaFoldDB" id="A0AAU9J015"/>
<keyword evidence="1" id="KW-1133">Transmembrane helix</keyword>
<keyword evidence="1" id="KW-0472">Membrane</keyword>
<protein>
    <recommendedName>
        <fullName evidence="4">ATP synthase F0 subunit 8</fullName>
    </recommendedName>
</protein>
<keyword evidence="1" id="KW-0812">Transmembrane</keyword>
<sequence>MAILMLSNIIPWAESANFLLNPFFLLIFLNVFFEFIALPNQFFVKNQHKKEHDYSIFKEDSLFSIKK</sequence>
<evidence type="ECO:0000256" key="1">
    <source>
        <dbReference type="SAM" id="Phobius"/>
    </source>
</evidence>
<organism evidence="2 3">
    <name type="scientific">Blepharisma stoltei</name>
    <dbReference type="NCBI Taxonomy" id="1481888"/>
    <lineage>
        <taxon>Eukaryota</taxon>
        <taxon>Sar</taxon>
        <taxon>Alveolata</taxon>
        <taxon>Ciliophora</taxon>
        <taxon>Postciliodesmatophora</taxon>
        <taxon>Heterotrichea</taxon>
        <taxon>Heterotrichida</taxon>
        <taxon>Blepharismidae</taxon>
        <taxon>Blepharisma</taxon>
    </lineage>
</organism>
<keyword evidence="3" id="KW-1185">Reference proteome</keyword>
<feature type="transmembrane region" description="Helical" evidence="1">
    <location>
        <begin position="20"/>
        <end position="40"/>
    </location>
</feature>